<proteinExistence type="predicted"/>
<dbReference type="EMBL" id="BHXQ01000001">
    <property type="protein sequence ID" value="GCC50367.1"/>
    <property type="molecule type" value="Genomic_DNA"/>
</dbReference>
<dbReference type="AlphaFoldDB" id="A0A401U661"/>
<dbReference type="SUPFAM" id="SSF56925">
    <property type="entry name" value="OMPA-like"/>
    <property type="match status" value="1"/>
</dbReference>
<accession>A0A401U661</accession>
<dbReference type="Gene3D" id="2.40.160.20">
    <property type="match status" value="1"/>
</dbReference>
<protein>
    <recommendedName>
        <fullName evidence="3">Outer membrane protein beta-barrel domain-containing protein</fullName>
    </recommendedName>
</protein>
<evidence type="ECO:0000313" key="1">
    <source>
        <dbReference type="EMBL" id="GCC50367.1"/>
    </source>
</evidence>
<sequence>MQAQTYGTLEYVVAMPLQDMKDYINKTSFRGIAFDYQHKIDPKLSVGLNVGLSLFYEKKSYATYIDGTSSISGIQYRYLSAIPIYAGGIYFLNEDTRMNPFVGFYIGTTYTIRDTDMGLYRWQEENWSFSMRPEAGVIFKPVKTFAIKVSLRYNEVFRTESMGNQSFLAIVVGLVIIK</sequence>
<evidence type="ECO:0008006" key="3">
    <source>
        <dbReference type="Google" id="ProtNLM"/>
    </source>
</evidence>
<evidence type="ECO:0000313" key="2">
    <source>
        <dbReference type="Proteomes" id="UP000288227"/>
    </source>
</evidence>
<organism evidence="1 2">
    <name type="scientific">Chryseotalea sanaruensis</name>
    <dbReference type="NCBI Taxonomy" id="2482724"/>
    <lineage>
        <taxon>Bacteria</taxon>
        <taxon>Pseudomonadati</taxon>
        <taxon>Bacteroidota</taxon>
        <taxon>Cytophagia</taxon>
        <taxon>Cytophagales</taxon>
        <taxon>Chryseotaleaceae</taxon>
        <taxon>Chryseotalea</taxon>
    </lineage>
</organism>
<gene>
    <name evidence="1" type="ORF">SanaruYs_05820</name>
</gene>
<dbReference type="Proteomes" id="UP000288227">
    <property type="component" value="Unassembled WGS sequence"/>
</dbReference>
<keyword evidence="2" id="KW-1185">Reference proteome</keyword>
<name>A0A401U661_9BACT</name>
<reference evidence="1 2" key="1">
    <citation type="submission" date="2018-11" db="EMBL/GenBank/DDBJ databases">
        <title>Chryseotalea sanarue gen. nov., sp., nov., a member of the family Cytophagaceae, isolated from a brackish lake in Hamamatsu Japan.</title>
        <authorList>
            <person name="Maejima Y."/>
            <person name="Iino T."/>
            <person name="Muraguchi Y."/>
            <person name="Fukuda K."/>
            <person name="Ohkuma M."/>
            <person name="Moriuchi R."/>
            <person name="Dohra H."/>
            <person name="Kimbara K."/>
            <person name="Shintani M."/>
        </authorList>
    </citation>
    <scope>NUCLEOTIDE SEQUENCE [LARGE SCALE GENOMIC DNA]</scope>
    <source>
        <strain evidence="1 2">Ys</strain>
    </source>
</reference>
<comment type="caution">
    <text evidence="1">The sequence shown here is derived from an EMBL/GenBank/DDBJ whole genome shotgun (WGS) entry which is preliminary data.</text>
</comment>
<dbReference type="InterPro" id="IPR011250">
    <property type="entry name" value="OMP/PagP_B-barrel"/>
</dbReference>